<keyword evidence="1" id="KW-0808">Transferase</keyword>
<proteinExistence type="predicted"/>
<gene>
    <name evidence="2" type="ORF">HINF_LOCUS17774</name>
    <name evidence="1" type="ORF">HINF_LOCUS66018</name>
</gene>
<evidence type="ECO:0000313" key="2">
    <source>
        <dbReference type="EMBL" id="CAL6002142.1"/>
    </source>
</evidence>
<evidence type="ECO:0000313" key="3">
    <source>
        <dbReference type="Proteomes" id="UP001642409"/>
    </source>
</evidence>
<protein>
    <submittedName>
        <fullName evidence="1">Nucleoside/nucleotide kinase</fullName>
    </submittedName>
    <submittedName>
        <fullName evidence="2">Nucleoside/nucleotide_kinase</fullName>
    </submittedName>
</protein>
<keyword evidence="1" id="KW-0418">Kinase</keyword>
<reference evidence="1" key="1">
    <citation type="submission" date="2023-06" db="EMBL/GenBank/DDBJ databases">
        <authorList>
            <person name="Kurt Z."/>
        </authorList>
    </citation>
    <scope>NUCLEOTIDE SEQUENCE</scope>
</reference>
<dbReference type="InterPro" id="IPR027417">
    <property type="entry name" value="P-loop_NTPase"/>
</dbReference>
<dbReference type="EMBL" id="CATOUU010001185">
    <property type="protein sequence ID" value="CAI9978373.1"/>
    <property type="molecule type" value="Genomic_DNA"/>
</dbReference>
<accession>A0AA86VU33</accession>
<name>A0AA86VU33_9EUKA</name>
<reference evidence="2 3" key="2">
    <citation type="submission" date="2024-07" db="EMBL/GenBank/DDBJ databases">
        <authorList>
            <person name="Akdeniz Z."/>
        </authorList>
    </citation>
    <scope>NUCLEOTIDE SEQUENCE [LARGE SCALE GENOMIC DNA]</scope>
</reference>
<evidence type="ECO:0000313" key="1">
    <source>
        <dbReference type="EMBL" id="CAI9978373.1"/>
    </source>
</evidence>
<dbReference type="AlphaFoldDB" id="A0AA86VU33"/>
<dbReference type="Gene3D" id="3.40.50.300">
    <property type="entry name" value="P-loop containing nucleotide triphosphate hydrolases"/>
    <property type="match status" value="1"/>
</dbReference>
<dbReference type="SUPFAM" id="SSF52540">
    <property type="entry name" value="P-loop containing nucleoside triphosphate hydrolases"/>
    <property type="match status" value="1"/>
</dbReference>
<keyword evidence="3" id="KW-1185">Reference proteome</keyword>
<organism evidence="1">
    <name type="scientific">Hexamita inflata</name>
    <dbReference type="NCBI Taxonomy" id="28002"/>
    <lineage>
        <taxon>Eukaryota</taxon>
        <taxon>Metamonada</taxon>
        <taxon>Diplomonadida</taxon>
        <taxon>Hexamitidae</taxon>
        <taxon>Hexamitinae</taxon>
        <taxon>Hexamita</taxon>
    </lineage>
</organism>
<dbReference type="EMBL" id="CAXDID020000045">
    <property type="protein sequence ID" value="CAL6002142.1"/>
    <property type="molecule type" value="Genomic_DNA"/>
</dbReference>
<sequence length="195" mass="23108">MKQMKVFCVEGCHGVGKSSLLEGLQQSYPVLDEMFTDMPSYNFISSQSLPMEFIWVANWFQRLLKIYTTDYHPIVFADRSPYSAVYYSKSGPETQNQLKLLIKSMTLELKNHGIQIETICVQVSKNILWNRICQRLQLQQFRLQYNEDSYEWMEKTWQFFNDFDWDHRITNDEEIVTDLGDHLINKLQEVGIVVE</sequence>
<comment type="caution">
    <text evidence="1">The sequence shown here is derived from an EMBL/GenBank/DDBJ whole genome shotgun (WGS) entry which is preliminary data.</text>
</comment>
<dbReference type="Proteomes" id="UP001642409">
    <property type="component" value="Unassembled WGS sequence"/>
</dbReference>
<dbReference type="GO" id="GO:0016301">
    <property type="term" value="F:kinase activity"/>
    <property type="evidence" value="ECO:0007669"/>
    <property type="project" value="UniProtKB-KW"/>
</dbReference>